<evidence type="ECO:0000313" key="2">
    <source>
        <dbReference type="EMBL" id="SFG02146.1"/>
    </source>
</evidence>
<name>A0A1I2NL14_9FLAO</name>
<dbReference type="GO" id="GO:0003824">
    <property type="term" value="F:catalytic activity"/>
    <property type="evidence" value="ECO:0007669"/>
    <property type="project" value="InterPro"/>
</dbReference>
<dbReference type="Pfam" id="PF19580">
    <property type="entry name" value="Exo_endo_phos_3"/>
    <property type="match status" value="1"/>
</dbReference>
<dbReference type="AlphaFoldDB" id="A0A1I2NL14"/>
<proteinExistence type="predicted"/>
<dbReference type="Proteomes" id="UP000199116">
    <property type="component" value="Unassembled WGS sequence"/>
</dbReference>
<protein>
    <recommendedName>
        <fullName evidence="1">Endonuclease/exonuclease/phosphatase domain-containing protein</fullName>
    </recommendedName>
</protein>
<evidence type="ECO:0000259" key="1">
    <source>
        <dbReference type="Pfam" id="PF19580"/>
    </source>
</evidence>
<feature type="domain" description="Endonuclease/exonuclease/phosphatase" evidence="1">
    <location>
        <begin position="1"/>
        <end position="121"/>
    </location>
</feature>
<evidence type="ECO:0000313" key="3">
    <source>
        <dbReference type="Proteomes" id="UP000199116"/>
    </source>
</evidence>
<dbReference type="InterPro" id="IPR005135">
    <property type="entry name" value="Endo/exonuclease/phosphatase"/>
</dbReference>
<gene>
    <name evidence="2" type="ORF">SAMN04488033_1215</name>
</gene>
<organism evidence="2 3">
    <name type="scientific">Salegentibacter agarivorans</name>
    <dbReference type="NCBI Taxonomy" id="345907"/>
    <lineage>
        <taxon>Bacteria</taxon>
        <taxon>Pseudomonadati</taxon>
        <taxon>Bacteroidota</taxon>
        <taxon>Flavobacteriia</taxon>
        <taxon>Flavobacteriales</taxon>
        <taxon>Flavobacteriaceae</taxon>
        <taxon>Salegentibacter</taxon>
    </lineage>
</organism>
<keyword evidence="3" id="KW-1185">Reference proteome</keyword>
<dbReference type="EMBL" id="FOOH01000021">
    <property type="protein sequence ID" value="SFG02146.1"/>
    <property type="molecule type" value="Genomic_DNA"/>
</dbReference>
<accession>A0A1I2NL14</accession>
<reference evidence="3" key="1">
    <citation type="submission" date="2016-10" db="EMBL/GenBank/DDBJ databases">
        <authorList>
            <person name="Varghese N."/>
            <person name="Submissions S."/>
        </authorList>
    </citation>
    <scope>NUCLEOTIDE SEQUENCE [LARGE SCALE GENOMIC DNA]</scope>
    <source>
        <strain evidence="3">DSM 23515</strain>
    </source>
</reference>
<sequence length="132" mass="15214">MGDFNDDPTNKSFKEVLKTVATQNEVNPHQLYNPMEKMLKKGMGTLAYRDGWNLFDQILVSGGLTGRNYSTFQFYKTGIFNKKQLITEKGQYKGYPFRSYGYSGYQGGYSDHFPVYIYLLKEVSSNPSRDNK</sequence>
<dbReference type="SUPFAM" id="SSF56219">
    <property type="entry name" value="DNase I-like"/>
    <property type="match status" value="1"/>
</dbReference>
<dbReference type="InterPro" id="IPR036691">
    <property type="entry name" value="Endo/exonu/phosph_ase_sf"/>
</dbReference>
<dbReference type="Gene3D" id="3.60.10.10">
    <property type="entry name" value="Endonuclease/exonuclease/phosphatase"/>
    <property type="match status" value="1"/>
</dbReference>